<accession>A0ABQ9WRF6</accession>
<comment type="caution">
    <text evidence="1">The sequence shown here is derived from an EMBL/GenBank/DDBJ whole genome shotgun (WGS) entry which is preliminary data.</text>
</comment>
<proteinExistence type="predicted"/>
<evidence type="ECO:0000313" key="1">
    <source>
        <dbReference type="EMBL" id="KAK2942081.1"/>
    </source>
</evidence>
<keyword evidence="2" id="KW-1185">Reference proteome</keyword>
<dbReference type="EMBL" id="JARBJD010000437">
    <property type="protein sequence ID" value="KAK2942081.1"/>
    <property type="molecule type" value="Genomic_DNA"/>
</dbReference>
<protein>
    <submittedName>
        <fullName evidence="1">Uncharacterized protein</fullName>
    </submittedName>
</protein>
<dbReference type="Proteomes" id="UP001281761">
    <property type="component" value="Unassembled WGS sequence"/>
</dbReference>
<organism evidence="1 2">
    <name type="scientific">Blattamonas nauphoetae</name>
    <dbReference type="NCBI Taxonomy" id="2049346"/>
    <lineage>
        <taxon>Eukaryota</taxon>
        <taxon>Metamonada</taxon>
        <taxon>Preaxostyla</taxon>
        <taxon>Oxymonadida</taxon>
        <taxon>Blattamonas</taxon>
    </lineage>
</organism>
<reference evidence="1 2" key="1">
    <citation type="journal article" date="2022" name="bioRxiv">
        <title>Genomics of Preaxostyla Flagellates Illuminates Evolutionary Transitions and the Path Towards Mitochondrial Loss.</title>
        <authorList>
            <person name="Novak L.V.F."/>
            <person name="Treitli S.C."/>
            <person name="Pyrih J."/>
            <person name="Halakuc P."/>
            <person name="Pipaliya S.V."/>
            <person name="Vacek V."/>
            <person name="Brzon O."/>
            <person name="Soukal P."/>
            <person name="Eme L."/>
            <person name="Dacks J.B."/>
            <person name="Karnkowska A."/>
            <person name="Elias M."/>
            <person name="Hampl V."/>
        </authorList>
    </citation>
    <scope>NUCLEOTIDE SEQUENCE [LARGE SCALE GENOMIC DNA]</scope>
    <source>
        <strain evidence="1">NAU3</strain>
        <tissue evidence="1">Gut</tissue>
    </source>
</reference>
<name>A0ABQ9WRF6_9EUKA</name>
<gene>
    <name evidence="1" type="ORF">BLNAU_23014</name>
</gene>
<sequence>MTAMPAHLDLSSSLLVVPHARTSSSQTTPPTRKCVLVHRSDKSVRRRCSHVPRRTQRLSIVADNQFPSLPIRLTAVESLLPDSPARLVSIGVTRKAFVSWTHQISPLVLVWPPTAEFMRDWSVPPDEPDRSPPFPPHSLLPAHLLLNSPFFTLEDSDNGDDDEDDDLTSTSLNVGCVYEATRFTQPKYGVLCDEGTLYGLLFNARSDWSHQTGPNFGIPANSTAIMNPPRQTRPCGRCGLNAR</sequence>
<evidence type="ECO:0000313" key="2">
    <source>
        <dbReference type="Proteomes" id="UP001281761"/>
    </source>
</evidence>